<evidence type="ECO:0000256" key="1">
    <source>
        <dbReference type="ARBA" id="ARBA00022679"/>
    </source>
</evidence>
<dbReference type="Gene3D" id="1.25.40.10">
    <property type="entry name" value="Tetratricopeptide repeat domain"/>
    <property type="match status" value="1"/>
</dbReference>
<dbReference type="Proteomes" id="UP000664293">
    <property type="component" value="Unassembled WGS sequence"/>
</dbReference>
<dbReference type="RefSeq" id="WP_206997888.1">
    <property type="nucleotide sequence ID" value="NZ_JAEKJR010000001.1"/>
</dbReference>
<dbReference type="PANTHER" id="PTHR12788">
    <property type="entry name" value="PROTEIN-TYROSINE SULFOTRANSFERASE 2"/>
    <property type="match status" value="1"/>
</dbReference>
<keyword evidence="2" id="KW-0802">TPR repeat</keyword>
<keyword evidence="4" id="KW-1185">Reference proteome</keyword>
<reference evidence="3 4" key="1">
    <citation type="submission" date="2020-12" db="EMBL/GenBank/DDBJ databases">
        <title>Oil enriched cultivation method for isolating marine PHA-producing bacteria.</title>
        <authorList>
            <person name="Zheng W."/>
            <person name="Yu S."/>
            <person name="Huang Y."/>
        </authorList>
    </citation>
    <scope>NUCLEOTIDE SEQUENCE [LARGE SCALE GENOMIC DNA]</scope>
    <source>
        <strain evidence="3 4">SN0-2</strain>
    </source>
</reference>
<evidence type="ECO:0000313" key="4">
    <source>
        <dbReference type="Proteomes" id="UP000664293"/>
    </source>
</evidence>
<comment type="caution">
    <text evidence="3">The sequence shown here is derived from an EMBL/GenBank/DDBJ whole genome shotgun (WGS) entry which is preliminary data.</text>
</comment>
<name>A0ABS3E1Z3_9GAMM</name>
<dbReference type="SUPFAM" id="SSF48452">
    <property type="entry name" value="TPR-like"/>
    <property type="match status" value="1"/>
</dbReference>
<dbReference type="Pfam" id="PF13469">
    <property type="entry name" value="Sulfotransfer_3"/>
    <property type="match status" value="1"/>
</dbReference>
<accession>A0ABS3E1Z3</accession>
<dbReference type="Pfam" id="PF14559">
    <property type="entry name" value="TPR_19"/>
    <property type="match status" value="1"/>
</dbReference>
<evidence type="ECO:0000313" key="3">
    <source>
        <dbReference type="EMBL" id="MBN8429323.1"/>
    </source>
</evidence>
<dbReference type="InterPro" id="IPR027417">
    <property type="entry name" value="P-loop_NTPase"/>
</dbReference>
<dbReference type="SMART" id="SM00028">
    <property type="entry name" value="TPR"/>
    <property type="match status" value="3"/>
</dbReference>
<protein>
    <submittedName>
        <fullName evidence="3">Sulfotransferase</fullName>
    </submittedName>
</protein>
<dbReference type="InterPro" id="IPR026634">
    <property type="entry name" value="TPST-like"/>
</dbReference>
<dbReference type="PROSITE" id="PS50005">
    <property type="entry name" value="TPR"/>
    <property type="match status" value="1"/>
</dbReference>
<dbReference type="PANTHER" id="PTHR12788:SF10">
    <property type="entry name" value="PROTEIN-TYROSINE SULFOTRANSFERASE"/>
    <property type="match status" value="1"/>
</dbReference>
<sequence length="513" mass="57496">MSTAESVVKELLDSAPSLVNGWRLLADVQAATGRIREAIASLETAWNAAKGETKSWVSTGLHLARALATAGQEGRAKSTLHALNPAELKHPEPLAQAAYLYSLCEEHELSLQLYERALEYRPDSVELLFNCAAANRAMGNLSRAEVLYDRLLALNPADAEAYKNRSDLRRQTANSNHVQAIRKAISVVDDDIASASQLNFALAKELEDIGYHAESFAALAEACRLRRSIIQYSLEKDLGKIDEIASVFSEETFSRLQQTYSQSGLGKGVIFVLGMPRTGTTLVDRILCATGQVYSAGEPGIFSRLVGEMSQDLLRQQAGEMSIISAASSIDFEALGRRYLQELHERAPDSAPAFILDKNPMNFLYVGLIRLALPAARIVHLRRDPMDTCYAVYKTQFRNAYPFSYEQTELASYFIRYHELMDTWRSMRGVEFLDLQYEDLVDQFESESRRLYGFCGLDWSPEVQHFYRNERQGTATASASQVRQPVYRSSVGKWKRYEAQLQPMRDLLAQAGI</sequence>
<dbReference type="EMBL" id="JAEKJR010000001">
    <property type="protein sequence ID" value="MBN8429323.1"/>
    <property type="molecule type" value="Genomic_DNA"/>
</dbReference>
<proteinExistence type="predicted"/>
<organism evidence="3 4">
    <name type="scientific">Microbulbifer salipaludis</name>
    <dbReference type="NCBI Taxonomy" id="187980"/>
    <lineage>
        <taxon>Bacteria</taxon>
        <taxon>Pseudomonadati</taxon>
        <taxon>Pseudomonadota</taxon>
        <taxon>Gammaproteobacteria</taxon>
        <taxon>Cellvibrionales</taxon>
        <taxon>Microbulbiferaceae</taxon>
        <taxon>Microbulbifer</taxon>
    </lineage>
</organism>
<dbReference type="SUPFAM" id="SSF52540">
    <property type="entry name" value="P-loop containing nucleoside triphosphate hydrolases"/>
    <property type="match status" value="1"/>
</dbReference>
<keyword evidence="1" id="KW-0808">Transferase</keyword>
<dbReference type="Gene3D" id="3.40.50.300">
    <property type="entry name" value="P-loop containing nucleotide triphosphate hydrolases"/>
    <property type="match status" value="1"/>
</dbReference>
<dbReference type="InterPro" id="IPR019734">
    <property type="entry name" value="TPR_rpt"/>
</dbReference>
<dbReference type="InterPro" id="IPR011990">
    <property type="entry name" value="TPR-like_helical_dom_sf"/>
</dbReference>
<evidence type="ECO:0000256" key="2">
    <source>
        <dbReference type="PROSITE-ProRule" id="PRU00339"/>
    </source>
</evidence>
<gene>
    <name evidence="3" type="ORF">JF535_00535</name>
</gene>
<feature type="repeat" description="TPR" evidence="2">
    <location>
        <begin position="91"/>
        <end position="124"/>
    </location>
</feature>